<feature type="region of interest" description="Disordered" evidence="1">
    <location>
        <begin position="1"/>
        <end position="32"/>
    </location>
</feature>
<reference evidence="2 3" key="1">
    <citation type="submission" date="2015-01" db="EMBL/GenBank/DDBJ databases">
        <title>Evolution of Trichinella species and genotypes.</title>
        <authorList>
            <person name="Korhonen P.K."/>
            <person name="Edoardo P."/>
            <person name="Giuseppe L.R."/>
            <person name="Gasser R.B."/>
        </authorList>
    </citation>
    <scope>NUCLEOTIDE SEQUENCE [LARGE SCALE GENOMIC DNA]</scope>
    <source>
        <strain evidence="2">ISS120</strain>
    </source>
</reference>
<comment type="caution">
    <text evidence="2">The sequence shown here is derived from an EMBL/GenBank/DDBJ whole genome shotgun (WGS) entry which is preliminary data.</text>
</comment>
<accession>A0A0V1C4Y0</accession>
<sequence length="84" mass="9718">MSARRAPPDELSSLEEEKLLRNDNSPNDVSSSHLRRIRYSQFNSVSVVFRGRNNKVIIQIYPKDHAKSCSVDEHPAYKVEKTQF</sequence>
<evidence type="ECO:0000313" key="2">
    <source>
        <dbReference type="EMBL" id="KRY44362.1"/>
    </source>
</evidence>
<name>A0A0V1C4Y0_TRIBR</name>
<gene>
    <name evidence="2" type="ORF">T03_11772</name>
</gene>
<dbReference type="Proteomes" id="UP000054653">
    <property type="component" value="Unassembled WGS sequence"/>
</dbReference>
<organism evidence="2 3">
    <name type="scientific">Trichinella britovi</name>
    <name type="common">Parasitic roundworm</name>
    <dbReference type="NCBI Taxonomy" id="45882"/>
    <lineage>
        <taxon>Eukaryota</taxon>
        <taxon>Metazoa</taxon>
        <taxon>Ecdysozoa</taxon>
        <taxon>Nematoda</taxon>
        <taxon>Enoplea</taxon>
        <taxon>Dorylaimia</taxon>
        <taxon>Trichinellida</taxon>
        <taxon>Trichinellidae</taxon>
        <taxon>Trichinella</taxon>
    </lineage>
</organism>
<dbReference type="AlphaFoldDB" id="A0A0V1C4Y0"/>
<keyword evidence="3" id="KW-1185">Reference proteome</keyword>
<evidence type="ECO:0000256" key="1">
    <source>
        <dbReference type="SAM" id="MobiDB-lite"/>
    </source>
</evidence>
<proteinExistence type="predicted"/>
<protein>
    <submittedName>
        <fullName evidence="2">Uncharacterized protein</fullName>
    </submittedName>
</protein>
<feature type="compositionally biased region" description="Polar residues" evidence="1">
    <location>
        <begin position="22"/>
        <end position="32"/>
    </location>
</feature>
<dbReference type="EMBL" id="JYDI01000615">
    <property type="protein sequence ID" value="KRY44362.1"/>
    <property type="molecule type" value="Genomic_DNA"/>
</dbReference>
<evidence type="ECO:0000313" key="3">
    <source>
        <dbReference type="Proteomes" id="UP000054653"/>
    </source>
</evidence>